<dbReference type="AlphaFoldDB" id="A0A7C4L212"/>
<evidence type="ECO:0000313" key="3">
    <source>
        <dbReference type="EMBL" id="HGS87501.1"/>
    </source>
</evidence>
<evidence type="ECO:0000256" key="2">
    <source>
        <dbReference type="SAM" id="Phobius"/>
    </source>
</evidence>
<proteinExistence type="predicted"/>
<comment type="caution">
    <text evidence="3">The sequence shown here is derived from an EMBL/GenBank/DDBJ whole genome shotgun (WGS) entry which is preliminary data.</text>
</comment>
<sequence>MEIEIDAREFSVVAAIVAVIALILLGVLGWLFTPEGGKILTYSEWQIHKAERAYRQELRELQKTCEEMAALLDRPLDPLRVQVAADRILNEMAKGGQAVLQPQREAVVFAAQALRNWAMGDSRERAVEAVAEASRKVAEVSGGSLP</sequence>
<keyword evidence="2" id="KW-1133">Transmembrane helix</keyword>
<protein>
    <submittedName>
        <fullName evidence="3">Uncharacterized protein</fullName>
    </submittedName>
</protein>
<organism evidence="3">
    <name type="scientific">Bellilinea caldifistulae</name>
    <dbReference type="NCBI Taxonomy" id="360411"/>
    <lineage>
        <taxon>Bacteria</taxon>
        <taxon>Bacillati</taxon>
        <taxon>Chloroflexota</taxon>
        <taxon>Anaerolineae</taxon>
        <taxon>Anaerolineales</taxon>
        <taxon>Anaerolineaceae</taxon>
        <taxon>Bellilinea</taxon>
    </lineage>
</organism>
<keyword evidence="1" id="KW-0175">Coiled coil</keyword>
<gene>
    <name evidence="3" type="ORF">ENT17_07765</name>
</gene>
<dbReference type="EMBL" id="DSXR01000079">
    <property type="protein sequence ID" value="HGS87501.1"/>
    <property type="molecule type" value="Genomic_DNA"/>
</dbReference>
<keyword evidence="2" id="KW-0812">Transmembrane</keyword>
<accession>A0A7C4L212</accession>
<feature type="coiled-coil region" evidence="1">
    <location>
        <begin position="47"/>
        <end position="74"/>
    </location>
</feature>
<feature type="transmembrane region" description="Helical" evidence="2">
    <location>
        <begin position="12"/>
        <end position="32"/>
    </location>
</feature>
<reference evidence="3" key="1">
    <citation type="journal article" date="2020" name="mSystems">
        <title>Genome- and Community-Level Interaction Insights into Carbon Utilization and Element Cycling Functions of Hydrothermarchaeota in Hydrothermal Sediment.</title>
        <authorList>
            <person name="Zhou Z."/>
            <person name="Liu Y."/>
            <person name="Xu W."/>
            <person name="Pan J."/>
            <person name="Luo Z.H."/>
            <person name="Li M."/>
        </authorList>
    </citation>
    <scope>NUCLEOTIDE SEQUENCE [LARGE SCALE GENOMIC DNA]</scope>
    <source>
        <strain evidence="3">SpSt-556</strain>
    </source>
</reference>
<evidence type="ECO:0000256" key="1">
    <source>
        <dbReference type="SAM" id="Coils"/>
    </source>
</evidence>
<keyword evidence="2" id="KW-0472">Membrane</keyword>
<name>A0A7C4L212_9CHLR</name>